<proteinExistence type="predicted"/>
<dbReference type="NCBIfam" id="TIGR01451">
    <property type="entry name" value="B_ant_repeat"/>
    <property type="match status" value="1"/>
</dbReference>
<dbReference type="NCBIfam" id="TIGR04131">
    <property type="entry name" value="Bac_Flav_CTERM"/>
    <property type="match status" value="1"/>
</dbReference>
<protein>
    <submittedName>
        <fullName evidence="1">T9SS type B sorting domain-containing protein</fullName>
    </submittedName>
</protein>
<gene>
    <name evidence="1" type="ORF">K8352_00505</name>
</gene>
<dbReference type="Pfam" id="PF13585">
    <property type="entry name" value="CHU_C"/>
    <property type="match status" value="1"/>
</dbReference>
<sequence length="4584" mass="484453">MNRPQIRNRIFVWILFLGSISAYSQVKNDFEPRYKNNLRGDITFIANNIVNRQQDGYWTREWVRTSRWRGYWRNVWVPPTSPNDPYNTTGNSSVNNDNLNMQYIDVDNDASTFSSSSATLSVPEPNCSKIRYAGLYWSAVYKYNDGNDSSSGRNNDFNQVKFKIPGGNYVDLTADEILFDGVNDADFGYYGPYACYKDVTSIVTGLPNPDGDYFVANVRASNGSGLSGGISGGWTMVVVYENPDLPGKYITTFDGYAGIKSKETLDIPINGFSTLPNPFPVLAKIGVATLEGDNRITGDGLSIKANSNSIFTPLGNTVNPTNNFFNANITIEDSIIMSRNPNSINTLGWDVDMFTINNSLNKIIPNDETGATLRASSTRDKYDIFFTSFDVEIIEPDIVLEKRVEDIAGNDITGMGVNLGQTLNYVLSFKNTGNDDAVNYTIKDILPINVTLDENNFIFPPGVTYTYDPATRTVVFSIPDDLVNKDDPTYSIRMRVKVAENCFDFVDACSDKIINLAYSTYRGLLNDNEITEDPSIYDFNNCGFKVPGATNFLLDDLADCGFKRTVQICGDNVLLDAGNGFDSYVWYKDNNNNSVVDAGDTQISDGDPDNDPSTISVNDIGTYIVDKIVADPCKGFKEVITVERFGATQTNPIIDYLNTVNSDADPNNDIQGEIVSCSVDGDLLPKIFLCGSNTSEQLQVNIPDALSIVWEQLDEDSCTPAGDDCGNKNGTCTWNQVATGNAYNVGTAGQFRLVLNYQNGCSSRFYFNVFQNNLDIQYRISDIICNTPGNITITNLGNGYGYQLYDVANNTVVVPFSAQNGPSFEIANKGAYRVDVVQLDSSGVPIDGSCIFSTPDIGIRDRDFQVNITSSPANCKNLGNINIQALNVEPNYTYELWLDDGSNGGQGSLVDDETAQPDNNFTFQNLNPDNYIVVTKTDDGCIDTQKVKVDNIQGLSLDARVSQNITCKEGNILMNSSGGKPPYTYAIWSYTDTAGNGGDLYASVGDMPPSAFQPSVIFDVWDPGDYTFIVVDRNNCYAFSNRVNIQLVPAADFDPTTVTDVLCYGTATGSIIFNLADNHGYKLTYYLYETATFDDTNYNYGNALATNTSGNFPGLTAGDYTIVVNQKKGSASCDYIEQQTISAPTSALSAEAVLVQEYTCTQLGIVKAQNVIGGSAPYQYSIDGVNFVGTDTFSNLTAGNYTITVRDANSCTFVTDPIALDPLNPPSDLTFSSTAPTCPSITSDLTTTVVNGNAPFSFEIIAPAAVAATSTSGDNASFDDLAPGTYTFKVTDAKGCEYTESYTISPITPISVNGKFIRNITCIDDTDGRAEFVVSGFGTSFDYSITGPSNFSGTAQTNGNISLNNLDDGTYTITVTDNTTQCTATADVTIAAPTAALALNVNENQPTCTDDGSVILTANNGWGGYSYTIVYPDGTTTFTNGTGSFGSLGQLGTYSVSVTDANGCEVADSFDLNAAVAPVLAITANSTCYVAANGLELTANVTSGGDGNFEYSLNGGTYTTNNVFPGLAAGTYTIAVRDGKNCTGTNTITIDPELTVSASASNITTCATTTDVTITAAGGDGNYVYAIVTDGGTPAVFSTTNPVSVTGTGDYDIYVRDNNGNTGYCEALYNITISQDPAVAISESHLDVSCNGNNDGSITLGASGGAGNYTYSIDGGTNYFASGIFKNLTAGTYNAVVRDKNNCPATTTITITEPAVISATASATDYTCAAESQITVNNVVGGSGSYQYSIDGQTGWLPSGGTTATTYTFTPTFTDGTYVVKVRDFNAQTCSFNTSVTIAPLPVAPALNTSTTYNCDGSGNLTVTTVPGGTYEYQLEDIGGTPIAGFDYASQGGNNVFANVPVGNYVARVNYGAGNAALGTTCNTTIAASIDSGHGFGATVATSVDVSCNGSSNGSITIEVHNFGAGGFEYSLDNFATTLGTSTSSPVTINALTAGNYIITVRDVDDPIAGCTLALNQNIAEPAILTVSHVLTPKTCVADGSVTVSATGGTGGYLYELEQPDNTILGPQSGTVFNGLSQPGTYTITVSDSNGCATTDTFDIVEPAIPVASIDPSSSLCYSSGSLATIVVGASSGLAPYFYSINGGPTQTSNTFSDLTPDTYTFTVMDSNGCTDDIVFTIEPELTAHVVLTKDIDCSASPDAVLDLTVNGGYSPFTYEMDVNGAGYSAFGGAFPYSTSVTGTYRFRVTDSRGCVGESNTVNVTAAVAPVATATATDPTCNGESNGIVEINIDPNFGSSPYQINFNGLGYSSKTVYTNLAAGTYSYTVRDSKSCTYTDTVTLTDPVLFDANVVPTDVSCGGAGVGDIPGKIDITITSGGVPNFTYTLYDNQNNIVATTGPNPITNTSNTSVTFDGLGFGDYYVRVIDANGCEYYENPVRVLSNPYLTLNSNVIVDCATGGTVNVSADSGSGNYIFSIYGTGTPPNTIVPGATPTEEIATFTGLNAGQSYVFQVIDTDTGCSSYVDADIPNLSSIDVVATPTVTDVTCSVDTNGSISFQIEGYDATVTDLNYSVLEALSNIPATGSGTYSGTITGAAGGPSPVTTITDLEPGDYILYFEEATSPFCSNTYPFRILEPTPVILSLVDQNNANCNSDAQVTVNASGGTKPYTYAFVQDGAVPAAGDYTGSNYAELDPGINTDWDVYVKDVNGCLDQLDVIIAADPEPLISAIVTNQCAADEGNFTIQVTLDNAGVGPYQLSLDGGAFQSAASLNNAGDTYNFTGLSSGTHTVELKDANDCGNSIPNIDIYPPSKISVEVRALPTCLGKDGEILIKSYGGSGSYLYELFDGAVSVTGGPQISPIFTGLDAKSYTAFIYDQLATGCDASTNITLSVPPAVLFTTTKTDVTCNGGSDGSIAVTLDPSMVNYPYTYALYDSPVGALPIAGPQTSNTFTGLTAKDYVVRVTSSRLCFTDEDVTIGEPGSITVPAPTVAEFACGVGNNPNSAVITIDDSSITGGSGNYTRFEFINTTLGTTVQNGTNTQYKVTNPAGGNFTINVYDDRGCSATTTAVVAPYVALTDVTVTPTDPTCNPGTNGEVKVDVALYPGLGATNLKYDITGTDVVYTDTFSGNIDTYTFTGLDIGNYLITVTNTTTQCILQRTVRLRDPNTFKINVNVTADVVCYGSATGTAIFSITDAVYTAGFDYQVFEQGTNAPMTAVLNHPSLGPTPAVNLPQGDYYVSITQDSNPLCANQKNFSISGPSAAVTANTAVTPITCVGSDGVIEITDAQGGWGGFAYYVGTAAPTGVGDYVSGPRFDALAPGTYQAWVRDANGCEELIQDNILLADPAPISATLQINQENCTNLQGEIQVLGTTGGQGSNYTYQLIKDGVPYGSPQTSDIFSGLGAGTYEVQISDQWSCAFTTPAEILYQEINITATVVKPMDCTAVPGGEITITAQGGSANLEYTATFPDGTTTLTNTDGIFTGLNQDGLYSFTVRDLDTSAPVCEKTVTQSLDAPTPVTFTGPDVVDVSCYGLSDGSITVKLMPKAAGVNDNPVYTYNLYDATGTNLLAGPQTNPTFSGLSATSYQIEAVSSRGCSDRQTVEVKQPTELLIDATATTFNCNANNVPSTATITVAILDGATTPGIPSGTGPYLYSLDNVNFQTSNTFTIIDTGVQQPITVYVRDGNSCPTTDNVTIEPLNKFTAGITRDVAISCTGPEQVTLTVSDDGNTANVYTYELLPIGNTNATQTGTPTYNTATFDLTAVGDYTFRVTDTATGCYVDTATYTIAPYDLIKVQATATTPVTCYGDASGALEIDVTGYTGTYNYEVFDGSGNLIIPATSADTSANPRPITGLTGGNYFVRVTETNSPSCTEDSNSVTIASPTAPLTGTLNFAANVTCTNDAGELFATASGGWGGYEYQLINNTTSTTVQDFDANNIFVGLSAGDYTLNVRDSKGCIITDTAQLDRPDPITAGISATPTMLACYGDTNATISAINTLGGQGSYQYQLNYYDPTGAVIDYTTGGQTSPIFDNLGAGIYSITVSDGWDCDVETAKVTIVDPTGVTSNLVRTRALSCTQDAMLLLTASGGTGPYEYSVDGINYVPMAGGNTHSFVVPAGSYRYYVRDSFGCKSILSNEIKEDPIAPLTLDIDDTAAIVNCNGESTATIISEADGGLGNYRYELFSDATLSNSVAGPNATGKFENLVAGDYYVQVTSADCILSSNVIQITEPTPLSITDDFTDISCNGANDGSITVELSGGSGGYQYAISPNLNKFDSVNTFTDLAPGTYSIIAQDMNGCFELLEYTLTEPTVLDIVPTVTPEICAGSEDGTISLAITGGTAPYRTSLNSNNAGDYVLDQMAYSGLAAGTYVVFVKDDHGCESNIVVDIAPGVNLNATVEPVYECTGDTPDNHINVTLEDQTVAADVLYALDSTDPNAMQLDPDFSNMAPGAHYLTIAHANGCTYTINFNIGDFEPLALALEQNNINEITAVATGGKKDYKFQFNEVDNGSDNTFFIKKNGTYTVTVTDENGCVVSANIEMEFIDVEIPNFFTPDGDGKNDFWAPKNTEAYPQILTVIFDRYGREVARMGIHDKWNGLYRTKDLPSGDYWYIIKLNGEADDREFVGHFTLYR</sequence>
<dbReference type="InterPro" id="IPR047589">
    <property type="entry name" value="DUF11_rpt"/>
</dbReference>
<dbReference type="Pfam" id="PF13573">
    <property type="entry name" value="SprB"/>
    <property type="match status" value="9"/>
</dbReference>
<comment type="caution">
    <text evidence="1">The sequence shown here is derived from an EMBL/GenBank/DDBJ whole genome shotgun (WGS) entry which is preliminary data.</text>
</comment>
<evidence type="ECO:0000313" key="2">
    <source>
        <dbReference type="Proteomes" id="UP001200642"/>
    </source>
</evidence>
<accession>A0AAE3ET48</accession>
<dbReference type="InterPro" id="IPR026341">
    <property type="entry name" value="T9SS_type_B"/>
</dbReference>
<keyword evidence="2" id="KW-1185">Reference proteome</keyword>
<dbReference type="Proteomes" id="UP001200642">
    <property type="component" value="Unassembled WGS sequence"/>
</dbReference>
<organism evidence="1 2">
    <name type="scientific">Cerina litoralis</name>
    <dbReference type="NCBI Taxonomy" id="2874477"/>
    <lineage>
        <taxon>Bacteria</taxon>
        <taxon>Pseudomonadati</taxon>
        <taxon>Bacteroidota</taxon>
        <taxon>Flavobacteriia</taxon>
        <taxon>Flavobacteriales</taxon>
        <taxon>Flavobacteriaceae</taxon>
        <taxon>Cerina</taxon>
    </lineage>
</organism>
<dbReference type="InterPro" id="IPR025667">
    <property type="entry name" value="SprB_repeat"/>
</dbReference>
<dbReference type="RefSeq" id="WP_317900371.1">
    <property type="nucleotide sequence ID" value="NZ_JAIRBC010000001.1"/>
</dbReference>
<reference evidence="1" key="1">
    <citation type="submission" date="2023-02" db="EMBL/GenBank/DDBJ databases">
        <title>Genome of Flavobacteriaceae gen. nov. sp. strain F89.</title>
        <authorList>
            <person name="Wang Y."/>
        </authorList>
    </citation>
    <scope>NUCLEOTIDE SEQUENCE</scope>
    <source>
        <strain evidence="1">F89</strain>
    </source>
</reference>
<dbReference type="EMBL" id="JAIRBC010000001">
    <property type="protein sequence ID" value="MCG2459221.1"/>
    <property type="molecule type" value="Genomic_DNA"/>
</dbReference>
<name>A0AAE3ET48_9FLAO</name>
<evidence type="ECO:0000313" key="1">
    <source>
        <dbReference type="EMBL" id="MCG2459221.1"/>
    </source>
</evidence>